<protein>
    <submittedName>
        <fullName evidence="6">FAD-dependent monooxygenase andE</fullName>
    </submittedName>
</protein>
<keyword evidence="2" id="KW-0285">Flavoprotein</keyword>
<gene>
    <name evidence="6" type="primary">andE_9</name>
    <name evidence="6" type="ORF">DBV05_g927</name>
</gene>
<keyword evidence="3" id="KW-0274">FAD</keyword>
<keyword evidence="4" id="KW-0560">Oxidoreductase</keyword>
<dbReference type="GO" id="GO:0071949">
    <property type="term" value="F:FAD binding"/>
    <property type="evidence" value="ECO:0007669"/>
    <property type="project" value="InterPro"/>
</dbReference>
<sequence length="203" mass="22126">MSSKPFKVIIAGGSIAGLTLANMLEKLGIDFVVLEAYKEIAPQVGASIGLLPNGLRVLDQLGLYPAIRGLIQEPNQKSTIRGPDGQVLTQTNKAGDLFRNRHGYDIIFVDRQMVLQALYNHLESKNKVLTSKKVASVTLQEKGVKVTTADGAEFTGDILIGADGVHSTVRNEMWRIADQLEPGYIPASERTGEFGFQCLKCLR</sequence>
<evidence type="ECO:0000313" key="7">
    <source>
        <dbReference type="Proteomes" id="UP000325902"/>
    </source>
</evidence>
<evidence type="ECO:0000256" key="2">
    <source>
        <dbReference type="ARBA" id="ARBA00022630"/>
    </source>
</evidence>
<dbReference type="InterPro" id="IPR036188">
    <property type="entry name" value="FAD/NAD-bd_sf"/>
</dbReference>
<evidence type="ECO:0000313" key="6">
    <source>
        <dbReference type="EMBL" id="KAB2580409.1"/>
    </source>
</evidence>
<evidence type="ECO:0000259" key="5">
    <source>
        <dbReference type="Pfam" id="PF01494"/>
    </source>
</evidence>
<dbReference type="PRINTS" id="PR00420">
    <property type="entry name" value="RNGMNOXGNASE"/>
</dbReference>
<evidence type="ECO:0000256" key="1">
    <source>
        <dbReference type="ARBA" id="ARBA00007992"/>
    </source>
</evidence>
<dbReference type="SUPFAM" id="SSF51905">
    <property type="entry name" value="FAD/NAD(P)-binding domain"/>
    <property type="match status" value="1"/>
</dbReference>
<name>A0A5N5DR40_9PEZI</name>
<dbReference type="PANTHER" id="PTHR47356:SF2">
    <property type="entry name" value="FAD-BINDING DOMAIN-CONTAINING PROTEIN-RELATED"/>
    <property type="match status" value="1"/>
</dbReference>
<keyword evidence="6" id="KW-0503">Monooxygenase</keyword>
<organism evidence="6 7">
    <name type="scientific">Lasiodiplodia theobromae</name>
    <dbReference type="NCBI Taxonomy" id="45133"/>
    <lineage>
        <taxon>Eukaryota</taxon>
        <taxon>Fungi</taxon>
        <taxon>Dikarya</taxon>
        <taxon>Ascomycota</taxon>
        <taxon>Pezizomycotina</taxon>
        <taxon>Dothideomycetes</taxon>
        <taxon>Dothideomycetes incertae sedis</taxon>
        <taxon>Botryosphaeriales</taxon>
        <taxon>Botryosphaeriaceae</taxon>
        <taxon>Lasiodiplodia</taxon>
    </lineage>
</organism>
<dbReference type="PANTHER" id="PTHR47356">
    <property type="entry name" value="FAD-DEPENDENT MONOOXYGENASE ASQG-RELATED"/>
    <property type="match status" value="1"/>
</dbReference>
<comment type="caution">
    <text evidence="6">The sequence shown here is derived from an EMBL/GenBank/DDBJ whole genome shotgun (WGS) entry which is preliminary data.</text>
</comment>
<proteinExistence type="inferred from homology"/>
<reference evidence="6 7" key="1">
    <citation type="journal article" date="2019" name="Sci. Rep.">
        <title>A multi-omics analysis of the grapevine pathogen Lasiodiplodia theobromae reveals that temperature affects the expression of virulence- and pathogenicity-related genes.</title>
        <authorList>
            <person name="Felix C."/>
            <person name="Meneses R."/>
            <person name="Goncalves M.F.M."/>
            <person name="Tilleman L."/>
            <person name="Duarte A.S."/>
            <person name="Jorrin-Novo J.V."/>
            <person name="Van de Peer Y."/>
            <person name="Deforce D."/>
            <person name="Van Nieuwerburgh F."/>
            <person name="Esteves A.C."/>
            <person name="Alves A."/>
        </authorList>
    </citation>
    <scope>NUCLEOTIDE SEQUENCE [LARGE SCALE GENOMIC DNA]</scope>
    <source>
        <strain evidence="6 7">LA-SOL3</strain>
    </source>
</reference>
<accession>A0A5N5DR40</accession>
<dbReference type="InterPro" id="IPR050562">
    <property type="entry name" value="FAD_mOase_fung"/>
</dbReference>
<feature type="domain" description="FAD-binding" evidence="5">
    <location>
        <begin position="7"/>
        <end position="172"/>
    </location>
</feature>
<dbReference type="Proteomes" id="UP000325902">
    <property type="component" value="Unassembled WGS sequence"/>
</dbReference>
<dbReference type="InterPro" id="IPR002938">
    <property type="entry name" value="FAD-bd"/>
</dbReference>
<dbReference type="Gene3D" id="3.50.50.60">
    <property type="entry name" value="FAD/NAD(P)-binding domain"/>
    <property type="match status" value="1"/>
</dbReference>
<dbReference type="OrthoDB" id="10029326at2759"/>
<comment type="similarity">
    <text evidence="1">Belongs to the paxM FAD-dependent monooxygenase family.</text>
</comment>
<dbReference type="GO" id="GO:0004497">
    <property type="term" value="F:monooxygenase activity"/>
    <property type="evidence" value="ECO:0007669"/>
    <property type="project" value="UniProtKB-KW"/>
</dbReference>
<dbReference type="Pfam" id="PF01494">
    <property type="entry name" value="FAD_binding_3"/>
    <property type="match status" value="1"/>
</dbReference>
<dbReference type="EMBL" id="VCHE01000003">
    <property type="protein sequence ID" value="KAB2580409.1"/>
    <property type="molecule type" value="Genomic_DNA"/>
</dbReference>
<dbReference type="AlphaFoldDB" id="A0A5N5DR40"/>
<keyword evidence="7" id="KW-1185">Reference proteome</keyword>
<evidence type="ECO:0000256" key="3">
    <source>
        <dbReference type="ARBA" id="ARBA00022827"/>
    </source>
</evidence>
<evidence type="ECO:0000256" key="4">
    <source>
        <dbReference type="ARBA" id="ARBA00023002"/>
    </source>
</evidence>